<dbReference type="AlphaFoldDB" id="A0A814RXQ1"/>
<dbReference type="EMBL" id="CAJNOL010000618">
    <property type="protein sequence ID" value="CAF1140373.1"/>
    <property type="molecule type" value="Genomic_DNA"/>
</dbReference>
<keyword evidence="4" id="KW-1185">Reference proteome</keyword>
<name>A0A814RXQ1_9BILA</name>
<dbReference type="InterPro" id="IPR024131">
    <property type="entry name" value="UPF0489"/>
</dbReference>
<reference evidence="3" key="1">
    <citation type="submission" date="2021-02" db="EMBL/GenBank/DDBJ databases">
        <authorList>
            <person name="Nowell W R."/>
        </authorList>
    </citation>
    <scope>NUCLEOTIDE SEQUENCE</scope>
</reference>
<proteinExistence type="inferred from homology"/>
<dbReference type="Proteomes" id="UP000663870">
    <property type="component" value="Unassembled WGS sequence"/>
</dbReference>
<evidence type="ECO:0000256" key="2">
    <source>
        <dbReference type="SAM" id="MobiDB-lite"/>
    </source>
</evidence>
<comment type="similarity">
    <text evidence="1">Belongs to the UPF0489 family.</text>
</comment>
<feature type="region of interest" description="Disordered" evidence="2">
    <location>
        <begin position="420"/>
        <end position="461"/>
    </location>
</feature>
<dbReference type="Pfam" id="PF12640">
    <property type="entry name" value="UPF0489"/>
    <property type="match status" value="1"/>
</dbReference>
<accession>A0A814RXQ1</accession>
<feature type="compositionally biased region" description="Acidic residues" evidence="2">
    <location>
        <begin position="422"/>
        <end position="433"/>
    </location>
</feature>
<evidence type="ECO:0000256" key="1">
    <source>
        <dbReference type="ARBA" id="ARBA00007099"/>
    </source>
</evidence>
<feature type="compositionally biased region" description="Low complexity" evidence="2">
    <location>
        <begin position="506"/>
        <end position="520"/>
    </location>
</feature>
<sequence length="520" mass="59607">MVIIKDKLKIKILENNNEVLPILLRDIGENLKVGEDIALVRFDAYADFLVPRNIQADEVQTLNHLVDSINNQCWILPAVYRGYITKIFWFKPPWASQFHDGVYQLQIGKCQQTGLLKVASILPYFTSNCVYSSIDTLSNIHTVDIYISTSGLAKNYSTTNEKTTTPIYDNENESEHLDNDNRKKAKLLVNDTNHKNSPTSTKRIHSLDAPLINQLLSTKQFLIDIDLSFFSTDDSIRKQFDENEYEILRYVYTRIVQEHTDVEILQYITARLNTLEQIRTVMNEYLTDPKQDQPISIDNTYLAALITIIRYKKLDWKAIHNYGIHLSDTRPPLHVSSEGMIIYLLESMAKVLESFEKQPILITVSRSKVFRNVFSEKCINDGFCSLEQADLIQLHVEKKLRKLYKIDEIIGKSLSKSLINDDNNEDEYNDEDNQDKKSLTKTNDEHTHRLNINTTNDDKTIHMETTSKNVISKNDNDINISSSINLNNQKSISPSKSNLSPGEIKPISPSSLSETSPISN</sequence>
<evidence type="ECO:0000313" key="3">
    <source>
        <dbReference type="EMBL" id="CAF1140373.1"/>
    </source>
</evidence>
<feature type="region of interest" description="Disordered" evidence="2">
    <location>
        <begin position="487"/>
        <end position="520"/>
    </location>
</feature>
<organism evidence="3 4">
    <name type="scientific">Rotaria sordida</name>
    <dbReference type="NCBI Taxonomy" id="392033"/>
    <lineage>
        <taxon>Eukaryota</taxon>
        <taxon>Metazoa</taxon>
        <taxon>Spiralia</taxon>
        <taxon>Gnathifera</taxon>
        <taxon>Rotifera</taxon>
        <taxon>Eurotatoria</taxon>
        <taxon>Bdelloidea</taxon>
        <taxon>Philodinida</taxon>
        <taxon>Philodinidae</taxon>
        <taxon>Rotaria</taxon>
    </lineage>
</organism>
<gene>
    <name evidence="3" type="ORF">JXQ802_LOCUS21185</name>
</gene>
<dbReference type="PANTHER" id="PTHR13225:SF3">
    <property type="entry name" value="UPF0489 PROTEIN C5ORF22"/>
    <property type="match status" value="1"/>
</dbReference>
<evidence type="ECO:0000313" key="4">
    <source>
        <dbReference type="Proteomes" id="UP000663870"/>
    </source>
</evidence>
<comment type="caution">
    <text evidence="3">The sequence shown here is derived from an EMBL/GenBank/DDBJ whole genome shotgun (WGS) entry which is preliminary data.</text>
</comment>
<protein>
    <submittedName>
        <fullName evidence="3">Uncharacterized protein</fullName>
    </submittedName>
</protein>
<feature type="compositionally biased region" description="Basic and acidic residues" evidence="2">
    <location>
        <begin position="434"/>
        <end position="448"/>
    </location>
</feature>
<dbReference type="PANTHER" id="PTHR13225">
    <property type="entry name" value="MISEXPRESSION SUPPRESSOR OF RAS 6"/>
    <property type="match status" value="1"/>
</dbReference>